<organism evidence="2 3">
    <name type="scientific">Paramarasmius palmivorus</name>
    <dbReference type="NCBI Taxonomy" id="297713"/>
    <lineage>
        <taxon>Eukaryota</taxon>
        <taxon>Fungi</taxon>
        <taxon>Dikarya</taxon>
        <taxon>Basidiomycota</taxon>
        <taxon>Agaricomycotina</taxon>
        <taxon>Agaricomycetes</taxon>
        <taxon>Agaricomycetidae</taxon>
        <taxon>Agaricales</taxon>
        <taxon>Marasmiineae</taxon>
        <taxon>Marasmiaceae</taxon>
        <taxon>Paramarasmius</taxon>
    </lineage>
</organism>
<protein>
    <recommendedName>
        <fullName evidence="4">Cytochrome P450</fullName>
    </recommendedName>
</protein>
<dbReference type="Gene3D" id="1.10.630.10">
    <property type="entry name" value="Cytochrome P450"/>
    <property type="match status" value="1"/>
</dbReference>
<name>A0AAW0D8M2_9AGAR</name>
<evidence type="ECO:0000313" key="2">
    <source>
        <dbReference type="EMBL" id="KAK7047477.1"/>
    </source>
</evidence>
<dbReference type="PANTHER" id="PTHR24305:SF152">
    <property type="entry name" value="P450, PUTATIVE (EUROFUNG)-RELATED"/>
    <property type="match status" value="1"/>
</dbReference>
<dbReference type="PANTHER" id="PTHR24305">
    <property type="entry name" value="CYTOCHROME P450"/>
    <property type="match status" value="1"/>
</dbReference>
<proteinExistence type="predicted"/>
<dbReference type="AlphaFoldDB" id="A0AAW0D8M2"/>
<dbReference type="GO" id="GO:0004497">
    <property type="term" value="F:monooxygenase activity"/>
    <property type="evidence" value="ECO:0007669"/>
    <property type="project" value="InterPro"/>
</dbReference>
<dbReference type="GO" id="GO:0016705">
    <property type="term" value="F:oxidoreductase activity, acting on paired donors, with incorporation or reduction of molecular oxygen"/>
    <property type="evidence" value="ECO:0007669"/>
    <property type="project" value="InterPro"/>
</dbReference>
<evidence type="ECO:0000313" key="3">
    <source>
        <dbReference type="Proteomes" id="UP001383192"/>
    </source>
</evidence>
<comment type="pathway">
    <text evidence="1">Secondary metabolite biosynthesis.</text>
</comment>
<dbReference type="Pfam" id="PF00067">
    <property type="entry name" value="p450"/>
    <property type="match status" value="1"/>
</dbReference>
<evidence type="ECO:0008006" key="4">
    <source>
        <dbReference type="Google" id="ProtNLM"/>
    </source>
</evidence>
<reference evidence="2 3" key="1">
    <citation type="submission" date="2024-01" db="EMBL/GenBank/DDBJ databases">
        <title>A draft genome for a cacao thread blight-causing isolate of Paramarasmius palmivorus.</title>
        <authorList>
            <person name="Baruah I.K."/>
            <person name="Bukari Y."/>
            <person name="Amoako-Attah I."/>
            <person name="Meinhardt L.W."/>
            <person name="Bailey B.A."/>
            <person name="Cohen S.P."/>
        </authorList>
    </citation>
    <scope>NUCLEOTIDE SEQUENCE [LARGE SCALE GENOMIC DNA]</scope>
    <source>
        <strain evidence="2 3">GH-12</strain>
    </source>
</reference>
<keyword evidence="3" id="KW-1185">Reference proteome</keyword>
<dbReference type="InterPro" id="IPR050121">
    <property type="entry name" value="Cytochrome_P450_monoxygenase"/>
</dbReference>
<dbReference type="InterPro" id="IPR036396">
    <property type="entry name" value="Cyt_P450_sf"/>
</dbReference>
<accession>A0AAW0D8M2</accession>
<dbReference type="InterPro" id="IPR001128">
    <property type="entry name" value="Cyt_P450"/>
</dbReference>
<gene>
    <name evidence="2" type="ORF">VNI00_006708</name>
</gene>
<dbReference type="EMBL" id="JAYKXP010000020">
    <property type="protein sequence ID" value="KAK7047477.1"/>
    <property type="molecule type" value="Genomic_DNA"/>
</dbReference>
<dbReference type="SUPFAM" id="SSF48264">
    <property type="entry name" value="Cytochrome P450"/>
    <property type="match status" value="1"/>
</dbReference>
<dbReference type="GO" id="GO:0005506">
    <property type="term" value="F:iron ion binding"/>
    <property type="evidence" value="ECO:0007669"/>
    <property type="project" value="InterPro"/>
</dbReference>
<dbReference type="GO" id="GO:0020037">
    <property type="term" value="F:heme binding"/>
    <property type="evidence" value="ECO:0007669"/>
    <property type="project" value="InterPro"/>
</dbReference>
<comment type="caution">
    <text evidence="2">The sequence shown here is derived from an EMBL/GenBank/DDBJ whole genome shotgun (WGS) entry which is preliminary data.</text>
</comment>
<evidence type="ECO:0000256" key="1">
    <source>
        <dbReference type="ARBA" id="ARBA00005179"/>
    </source>
</evidence>
<dbReference type="Proteomes" id="UP001383192">
    <property type="component" value="Unassembled WGS sequence"/>
</dbReference>
<sequence>MTKDPTFYRPFEFGLHSVLFSTLNPKEHSAIKSLYSSYFSQKGVHRLEHIIQERVDKLVSQLSLNHKTSPVNMNHAFRSVTLDVITLYTLRTSLNATSFPSFRHPAILSMDAAISTVWIFTHLPFLRNAFNLPKWLSALVAPSSKPMAEMQAEVEKLVDKALRDYHHYDSDSDTELNVFYTLLHNAQIDGKLKQSSRVTRDWLIAEGVSLRIAGSDTVGNTCTIGARCLARDEGVRAKLLEELEAAWPNKGDRMSLGRLEKLPYLVRTNHRLKRQN</sequence>